<dbReference type="RefSeq" id="WP_345209104.1">
    <property type="nucleotide sequence ID" value="NZ_BAABFT010000001.1"/>
</dbReference>
<dbReference type="EMBL" id="BAABFT010000001">
    <property type="protein sequence ID" value="GAA4308177.1"/>
    <property type="molecule type" value="Genomic_DNA"/>
</dbReference>
<gene>
    <name evidence="1" type="ORF">GCM10023149_01960</name>
</gene>
<sequence>MISILHDLTKKNYNVSNIFSPETKLSQCNSMIDTPGNEHNFELLAEKASLLLKTGNEEQSVAIYEGLIKDQQSLYYNKFMPSMALAYMRFGRTR</sequence>
<organism evidence="1 2">
    <name type="scientific">Mucilaginibacter gynuensis</name>
    <dbReference type="NCBI Taxonomy" id="1302236"/>
    <lineage>
        <taxon>Bacteria</taxon>
        <taxon>Pseudomonadati</taxon>
        <taxon>Bacteroidota</taxon>
        <taxon>Sphingobacteriia</taxon>
        <taxon>Sphingobacteriales</taxon>
        <taxon>Sphingobacteriaceae</taxon>
        <taxon>Mucilaginibacter</taxon>
    </lineage>
</organism>
<reference evidence="2" key="1">
    <citation type="journal article" date="2019" name="Int. J. Syst. Evol. Microbiol.">
        <title>The Global Catalogue of Microorganisms (GCM) 10K type strain sequencing project: providing services to taxonomists for standard genome sequencing and annotation.</title>
        <authorList>
            <consortium name="The Broad Institute Genomics Platform"/>
            <consortium name="The Broad Institute Genome Sequencing Center for Infectious Disease"/>
            <person name="Wu L."/>
            <person name="Ma J."/>
        </authorList>
    </citation>
    <scope>NUCLEOTIDE SEQUENCE [LARGE SCALE GENOMIC DNA]</scope>
    <source>
        <strain evidence="2">JCM 17705</strain>
    </source>
</reference>
<protein>
    <recommendedName>
        <fullName evidence="3">Tetratricopeptide repeat protein</fullName>
    </recommendedName>
</protein>
<dbReference type="Proteomes" id="UP001500582">
    <property type="component" value="Unassembled WGS sequence"/>
</dbReference>
<evidence type="ECO:0000313" key="2">
    <source>
        <dbReference type="Proteomes" id="UP001500582"/>
    </source>
</evidence>
<proteinExistence type="predicted"/>
<comment type="caution">
    <text evidence="1">The sequence shown here is derived from an EMBL/GenBank/DDBJ whole genome shotgun (WGS) entry which is preliminary data.</text>
</comment>
<evidence type="ECO:0000313" key="1">
    <source>
        <dbReference type="EMBL" id="GAA4308177.1"/>
    </source>
</evidence>
<evidence type="ECO:0008006" key="3">
    <source>
        <dbReference type="Google" id="ProtNLM"/>
    </source>
</evidence>
<keyword evidence="2" id="KW-1185">Reference proteome</keyword>
<accession>A0ABP8FP89</accession>
<name>A0ABP8FP89_9SPHI</name>